<evidence type="ECO:0000313" key="5">
    <source>
        <dbReference type="Proteomes" id="UP001596368"/>
    </source>
</evidence>
<organism evidence="4 5">
    <name type="scientific">Halobaculum litoreum</name>
    <dbReference type="NCBI Taxonomy" id="3031998"/>
    <lineage>
        <taxon>Archaea</taxon>
        <taxon>Methanobacteriati</taxon>
        <taxon>Methanobacteriota</taxon>
        <taxon>Stenosarchaea group</taxon>
        <taxon>Halobacteria</taxon>
        <taxon>Halobacteriales</taxon>
        <taxon>Haloferacaceae</taxon>
        <taxon>Halobaculum</taxon>
    </lineage>
</organism>
<proteinExistence type="predicted"/>
<dbReference type="Proteomes" id="UP001596368">
    <property type="component" value="Unassembled WGS sequence"/>
</dbReference>
<dbReference type="GeneID" id="81123328"/>
<keyword evidence="1" id="KW-1133">Transmembrane helix</keyword>
<sequence length="93" mass="9799">MVPLFVPGLDLADLGMKLVQTGGIGAFILIAGRMVRRAKGLTAYVWLFGGFLTLMGVFIASGVLDVDVQRIVQIARWGGDGVRILGRVVGAAV</sequence>
<comment type="caution">
    <text evidence="4">The sequence shown here is derived from an EMBL/GenBank/DDBJ whole genome shotgun (WGS) entry which is preliminary data.</text>
</comment>
<keyword evidence="1" id="KW-0472">Membrane</keyword>
<name>A0ABD5XWK8_9EURY</name>
<dbReference type="RefSeq" id="WP_284013218.1">
    <property type="nucleotide sequence ID" value="NZ_CP126156.1"/>
</dbReference>
<reference evidence="4" key="3">
    <citation type="submission" date="2024-09" db="EMBL/GenBank/DDBJ databases">
        <authorList>
            <person name="Sun Q."/>
        </authorList>
    </citation>
    <scope>NUCLEOTIDE SEQUENCE</scope>
    <source>
        <strain evidence="4">NBRC 112578</strain>
    </source>
</reference>
<keyword evidence="5" id="KW-1185">Reference proteome</keyword>
<reference evidence="4" key="1">
    <citation type="journal article" date="2014" name="Int. J. Syst. Evol. Microbiol.">
        <title>Complete genome sequence of Corynebacterium casei LMG S-19264T (=DSM 44701T), isolated from a smear-ripened cheese.</title>
        <authorList>
            <consortium name="US DOE Joint Genome Institute (JGI-PGF)"/>
            <person name="Walter F."/>
            <person name="Albersmeier A."/>
            <person name="Kalinowski J."/>
            <person name="Ruckert C."/>
        </authorList>
    </citation>
    <scope>NUCLEOTIDE SEQUENCE [LARGE SCALE GENOMIC DNA]</scope>
    <source>
        <strain evidence="4">NBRC 112578</strain>
    </source>
</reference>
<feature type="transmembrane region" description="Helical" evidence="1">
    <location>
        <begin position="44"/>
        <end position="64"/>
    </location>
</feature>
<dbReference type="EMBL" id="JBHSZG010000001">
    <property type="protein sequence ID" value="MFC7135457.1"/>
    <property type="molecule type" value="Genomic_DNA"/>
</dbReference>
<feature type="transmembrane region" description="Helical" evidence="1">
    <location>
        <begin position="14"/>
        <end position="32"/>
    </location>
</feature>
<dbReference type="EMBL" id="JBHSZG010000001">
    <property type="protein sequence ID" value="MFC7137532.1"/>
    <property type="molecule type" value="Genomic_DNA"/>
</dbReference>
<evidence type="ECO:0000313" key="4">
    <source>
        <dbReference type="EMBL" id="MFC7137567.1"/>
    </source>
</evidence>
<reference evidence="5" key="2">
    <citation type="journal article" date="2019" name="Int. J. Syst. Evol. Microbiol.">
        <title>The Global Catalogue of Microorganisms (GCM) 10K type strain sequencing project: providing services to taxonomists for standard genome sequencing and annotation.</title>
        <authorList>
            <consortium name="The Broad Institute Genomics Platform"/>
            <consortium name="The Broad Institute Genome Sequencing Center for Infectious Disease"/>
            <person name="Wu L."/>
            <person name="Ma J."/>
        </authorList>
    </citation>
    <scope>NUCLEOTIDE SEQUENCE [LARGE SCALE GENOMIC DNA]</scope>
    <source>
        <strain evidence="5">DT92</strain>
    </source>
</reference>
<evidence type="ECO:0000256" key="1">
    <source>
        <dbReference type="SAM" id="Phobius"/>
    </source>
</evidence>
<evidence type="ECO:0000313" key="3">
    <source>
        <dbReference type="EMBL" id="MFC7137532.1"/>
    </source>
</evidence>
<keyword evidence="1" id="KW-0812">Transmembrane</keyword>
<gene>
    <name evidence="2" type="ORF">ACFQRB_00230</name>
    <name evidence="3" type="ORF">ACFQRB_16030</name>
    <name evidence="4" type="ORF">ACFQRB_16205</name>
</gene>
<dbReference type="EMBL" id="JBHSZG010000001">
    <property type="protein sequence ID" value="MFC7137567.1"/>
    <property type="molecule type" value="Genomic_DNA"/>
</dbReference>
<dbReference type="AlphaFoldDB" id="A0ABD5XWK8"/>
<accession>A0ABD5XWK8</accession>
<protein>
    <submittedName>
        <fullName evidence="4">Uncharacterized protein</fullName>
    </submittedName>
</protein>
<evidence type="ECO:0000313" key="2">
    <source>
        <dbReference type="EMBL" id="MFC7135457.1"/>
    </source>
</evidence>